<sequence length="389" mass="39468">MTTVNHAAAASGAATTSPTSSSSSSISSSTASSTPTSSSSSSSSIISTPSSTSSRSNVATSTTSLPTSTSTSRFTQTTTQSSTIQDTTIIHTVTRHGTTSVQTSTSSFPTSGSTTSTASSSSSVITHGTTNNGRNGGLSTGGIAAIAVVVPVAVIALLIGLGIVFWRRRKQKKEDEDMRRKEVEDYNYNPNGDPTLPAIGSDAGGAQMTEDHSSGYRGWGATAASRGMSTTMSGGHTQQLSESGNSYGHQADGLGGDPNGMGDRDTMGSDDLAALPAMAGGAAAGRHANLRRGPSNASSAYSAGDRSESEERPPMPIGQAYDYTPSNTYGYGQHGPYGDASYGGGGAAGAQQPTSNGMPVVRDLNARRDTRIQPGGSYQQGNSGIAQNF</sequence>
<feature type="transmembrane region" description="Helical" evidence="2">
    <location>
        <begin position="142"/>
        <end position="166"/>
    </location>
</feature>
<feature type="compositionally biased region" description="Low complexity" evidence="1">
    <location>
        <begin position="7"/>
        <end position="92"/>
    </location>
</feature>
<dbReference type="RefSeq" id="XP_033586479.1">
    <property type="nucleotide sequence ID" value="XM_033737590.1"/>
</dbReference>
<evidence type="ECO:0000256" key="1">
    <source>
        <dbReference type="SAM" id="MobiDB-lite"/>
    </source>
</evidence>
<feature type="region of interest" description="Disordered" evidence="1">
    <location>
        <begin position="1"/>
        <end position="135"/>
    </location>
</feature>
<protein>
    <submittedName>
        <fullName evidence="3">Uncharacterized protein</fullName>
    </submittedName>
</protein>
<gene>
    <name evidence="3" type="ORF">BDY17DRAFT_326912</name>
</gene>
<feature type="compositionally biased region" description="Low complexity" evidence="1">
    <location>
        <begin position="103"/>
        <end position="133"/>
    </location>
</feature>
<feature type="region of interest" description="Disordered" evidence="1">
    <location>
        <begin position="342"/>
        <end position="389"/>
    </location>
</feature>
<accession>A0A6A6PIR3</accession>
<reference evidence="3" key="1">
    <citation type="journal article" date="2020" name="Stud. Mycol.">
        <title>101 Dothideomycetes genomes: a test case for predicting lifestyles and emergence of pathogens.</title>
        <authorList>
            <person name="Haridas S."/>
            <person name="Albert R."/>
            <person name="Binder M."/>
            <person name="Bloem J."/>
            <person name="Labutti K."/>
            <person name="Salamov A."/>
            <person name="Andreopoulos B."/>
            <person name="Baker S."/>
            <person name="Barry K."/>
            <person name="Bills G."/>
            <person name="Bluhm B."/>
            <person name="Cannon C."/>
            <person name="Castanera R."/>
            <person name="Culley D."/>
            <person name="Daum C."/>
            <person name="Ezra D."/>
            <person name="Gonzalez J."/>
            <person name="Henrissat B."/>
            <person name="Kuo A."/>
            <person name="Liang C."/>
            <person name="Lipzen A."/>
            <person name="Lutzoni F."/>
            <person name="Magnuson J."/>
            <person name="Mondo S."/>
            <person name="Nolan M."/>
            <person name="Ohm R."/>
            <person name="Pangilinan J."/>
            <person name="Park H.-J."/>
            <person name="Ramirez L."/>
            <person name="Alfaro M."/>
            <person name="Sun H."/>
            <person name="Tritt A."/>
            <person name="Yoshinaga Y."/>
            <person name="Zwiers L.-H."/>
            <person name="Turgeon B."/>
            <person name="Goodwin S."/>
            <person name="Spatafora J."/>
            <person name="Crous P."/>
            <person name="Grigoriev I."/>
        </authorList>
    </citation>
    <scope>NUCLEOTIDE SEQUENCE</scope>
    <source>
        <strain evidence="3">CBS 113389</strain>
    </source>
</reference>
<dbReference type="AlphaFoldDB" id="A0A6A6PIR3"/>
<dbReference type="GeneID" id="54478592"/>
<feature type="compositionally biased region" description="Polar residues" evidence="1">
    <location>
        <begin position="376"/>
        <end position="389"/>
    </location>
</feature>
<dbReference type="EMBL" id="MU001640">
    <property type="protein sequence ID" value="KAF2479909.1"/>
    <property type="molecule type" value="Genomic_DNA"/>
</dbReference>
<proteinExistence type="predicted"/>
<keyword evidence="2" id="KW-1133">Transmembrane helix</keyword>
<dbReference type="Proteomes" id="UP000799767">
    <property type="component" value="Unassembled WGS sequence"/>
</dbReference>
<name>A0A6A6PIR3_9PEZI</name>
<feature type="region of interest" description="Disordered" evidence="1">
    <location>
        <begin position="285"/>
        <end position="327"/>
    </location>
</feature>
<feature type="compositionally biased region" description="Polar residues" evidence="1">
    <location>
        <begin position="227"/>
        <end position="248"/>
    </location>
</feature>
<dbReference type="PANTHER" id="PTHR16861">
    <property type="entry name" value="GLYCOPROTEIN 38"/>
    <property type="match status" value="1"/>
</dbReference>
<dbReference type="PANTHER" id="PTHR16861:SF4">
    <property type="entry name" value="SH3 DOMAIN PROTEIN (AFU_ORTHOLOGUE AFUA_1G13610)"/>
    <property type="match status" value="1"/>
</dbReference>
<evidence type="ECO:0000256" key="2">
    <source>
        <dbReference type="SAM" id="Phobius"/>
    </source>
</evidence>
<organism evidence="3 4">
    <name type="scientific">Neohortaea acidophila</name>
    <dbReference type="NCBI Taxonomy" id="245834"/>
    <lineage>
        <taxon>Eukaryota</taxon>
        <taxon>Fungi</taxon>
        <taxon>Dikarya</taxon>
        <taxon>Ascomycota</taxon>
        <taxon>Pezizomycotina</taxon>
        <taxon>Dothideomycetes</taxon>
        <taxon>Dothideomycetidae</taxon>
        <taxon>Mycosphaerellales</taxon>
        <taxon>Teratosphaeriaceae</taxon>
        <taxon>Neohortaea</taxon>
    </lineage>
</organism>
<keyword evidence="2" id="KW-0812">Transmembrane</keyword>
<evidence type="ECO:0000313" key="4">
    <source>
        <dbReference type="Proteomes" id="UP000799767"/>
    </source>
</evidence>
<keyword evidence="2" id="KW-0472">Membrane</keyword>
<evidence type="ECO:0000313" key="3">
    <source>
        <dbReference type="EMBL" id="KAF2479909.1"/>
    </source>
</evidence>
<dbReference type="OrthoDB" id="5411678at2759"/>
<feature type="region of interest" description="Disordered" evidence="1">
    <location>
        <begin position="226"/>
        <end position="271"/>
    </location>
</feature>
<keyword evidence="4" id="KW-1185">Reference proteome</keyword>